<dbReference type="EMBL" id="RQXW01000003">
    <property type="protein sequence ID" value="RTE66871.1"/>
    <property type="molecule type" value="Genomic_DNA"/>
</dbReference>
<evidence type="ECO:0000259" key="11">
    <source>
        <dbReference type="Pfam" id="PF22692"/>
    </source>
</evidence>
<dbReference type="SUPFAM" id="SSF117143">
    <property type="entry name" value="Flagellar hook protein flgE"/>
    <property type="match status" value="1"/>
</dbReference>
<evidence type="ECO:0000256" key="5">
    <source>
        <dbReference type="ARBA" id="ARBA00025933"/>
    </source>
</evidence>
<feature type="domain" description="Flagellar basal body rod protein N-terminal" evidence="9">
    <location>
        <begin position="7"/>
        <end position="35"/>
    </location>
</feature>
<dbReference type="InterPro" id="IPR001444">
    <property type="entry name" value="Flag_bb_rod_N"/>
</dbReference>
<accession>A0A430KTM5</accession>
<dbReference type="InterPro" id="IPR053967">
    <property type="entry name" value="LlgE_F_G-like_D1"/>
</dbReference>
<evidence type="ECO:0000256" key="4">
    <source>
        <dbReference type="ARBA" id="ARBA00023143"/>
    </source>
</evidence>
<evidence type="ECO:0000256" key="8">
    <source>
        <dbReference type="RuleBase" id="RU362116"/>
    </source>
</evidence>
<comment type="subcellular location">
    <subcellularLocation>
        <location evidence="1 8">Bacterial flagellum basal body</location>
    </subcellularLocation>
</comment>
<dbReference type="Pfam" id="PF22692">
    <property type="entry name" value="LlgE_F_G_D1"/>
    <property type="match status" value="1"/>
</dbReference>
<keyword evidence="12" id="KW-0282">Flagellum</keyword>
<comment type="caution">
    <text evidence="12">The sequence shown here is derived from an EMBL/GenBank/DDBJ whole genome shotgun (WGS) entry which is preliminary data.</text>
</comment>
<sequence>MHGALFVAKTGLSAQDTSLKIISNNLANVSTVGFKKDRPVFEDLMYQIQRQPGAQTADDSQLPSGLQLGSGVRVAGTQKLFQEGELETTGEAFDISIEGRGFWPVALPNGDTGYTRHGQFQLNSDGEIVTSEGYLLEPGLTLPDEVQSMTVGVDGVVSVVVQGDPNPQEIGQLQLADFVNAQGLQSYGQNLYLETAASGNPVLSNPGEGGTGQLRQGMLEGSNVNAVEELVNMITTQRAYEMNSKVISTADQMLSYVTQNL</sequence>
<protein>
    <recommendedName>
        <fullName evidence="3 7">Flagellar basal-body rod protein FlgG</fullName>
    </recommendedName>
    <alternativeName>
        <fullName evidence="6 8">Distal rod protein</fullName>
    </alternativeName>
</protein>
<name>A0A430KTM5_9GAMM</name>
<keyword evidence="13" id="KW-1185">Reference proteome</keyword>
<proteinExistence type="inferred from homology"/>
<dbReference type="Proteomes" id="UP000283087">
    <property type="component" value="Unassembled WGS sequence"/>
</dbReference>
<gene>
    <name evidence="12" type="primary">flgG</name>
    <name evidence="12" type="ORF">EH243_04500</name>
</gene>
<dbReference type="PROSITE" id="PS00588">
    <property type="entry name" value="FLAGELLA_BB_ROD"/>
    <property type="match status" value="1"/>
</dbReference>
<dbReference type="InterPro" id="IPR037925">
    <property type="entry name" value="FlgE/F/G-like"/>
</dbReference>
<comment type="similarity">
    <text evidence="2 8">Belongs to the flagella basal body rod proteins family.</text>
</comment>
<comment type="subunit">
    <text evidence="5 8">The basal body constitutes a major portion of the flagellar organelle and consists of four rings (L,P,S, and M) mounted on a central rod. The rod consists of about 26 subunits of FlgG in the distal portion, and FlgB, FlgC and FlgF are thought to build up the proximal portion of the rod with about 6 subunits each.</text>
</comment>
<dbReference type="InterPro" id="IPR020013">
    <property type="entry name" value="Flagellar_FlgE/F/G"/>
</dbReference>
<keyword evidence="4 8" id="KW-0975">Bacterial flagellum</keyword>
<organism evidence="12 13">
    <name type="scientific">Amphritea opalescens</name>
    <dbReference type="NCBI Taxonomy" id="2490544"/>
    <lineage>
        <taxon>Bacteria</taxon>
        <taxon>Pseudomonadati</taxon>
        <taxon>Pseudomonadota</taxon>
        <taxon>Gammaproteobacteria</taxon>
        <taxon>Oceanospirillales</taxon>
        <taxon>Oceanospirillaceae</taxon>
        <taxon>Amphritea</taxon>
    </lineage>
</organism>
<dbReference type="Pfam" id="PF00460">
    <property type="entry name" value="Flg_bb_rod"/>
    <property type="match status" value="1"/>
</dbReference>
<dbReference type="NCBIfam" id="TIGR03506">
    <property type="entry name" value="FlgEFG_subfam"/>
    <property type="match status" value="2"/>
</dbReference>
<dbReference type="InterPro" id="IPR012834">
    <property type="entry name" value="FlgG_G_neg"/>
</dbReference>
<reference evidence="12 13" key="1">
    <citation type="submission" date="2018-11" db="EMBL/GenBank/DDBJ databases">
        <title>The draft genome sequence of Amphritea opalescens ANRC-JH13T.</title>
        <authorList>
            <person name="Fang Z."/>
            <person name="Zhang Y."/>
            <person name="Han X."/>
        </authorList>
    </citation>
    <scope>NUCLEOTIDE SEQUENCE [LARGE SCALE GENOMIC DNA]</scope>
    <source>
        <strain evidence="12 13">ANRC-JH13</strain>
    </source>
</reference>
<evidence type="ECO:0000313" key="13">
    <source>
        <dbReference type="Proteomes" id="UP000283087"/>
    </source>
</evidence>
<keyword evidence="12" id="KW-0966">Cell projection</keyword>
<feature type="domain" description="Flagellar basal-body/hook protein C-terminal" evidence="10">
    <location>
        <begin position="215"/>
        <end position="259"/>
    </location>
</feature>
<dbReference type="NCBIfam" id="TIGR02488">
    <property type="entry name" value="flgG_G_neg"/>
    <property type="match status" value="1"/>
</dbReference>
<evidence type="ECO:0000256" key="3">
    <source>
        <dbReference type="ARBA" id="ARBA00017948"/>
    </source>
</evidence>
<dbReference type="PANTHER" id="PTHR30435:SF19">
    <property type="entry name" value="FLAGELLAR BASAL-BODY ROD PROTEIN FLGG"/>
    <property type="match status" value="1"/>
</dbReference>
<evidence type="ECO:0000259" key="10">
    <source>
        <dbReference type="Pfam" id="PF06429"/>
    </source>
</evidence>
<evidence type="ECO:0000259" key="9">
    <source>
        <dbReference type="Pfam" id="PF00460"/>
    </source>
</evidence>
<dbReference type="GO" id="GO:0071978">
    <property type="term" value="P:bacterial-type flagellum-dependent swarming motility"/>
    <property type="evidence" value="ECO:0007669"/>
    <property type="project" value="TreeGrafter"/>
</dbReference>
<dbReference type="RefSeq" id="WP_126157456.1">
    <property type="nucleotide sequence ID" value="NZ_RQXW01000003.1"/>
</dbReference>
<dbReference type="AlphaFoldDB" id="A0A430KTM5"/>
<dbReference type="GO" id="GO:0009426">
    <property type="term" value="C:bacterial-type flagellum basal body, distal rod"/>
    <property type="evidence" value="ECO:0007669"/>
    <property type="project" value="UniProtKB-UniRule"/>
</dbReference>
<dbReference type="Pfam" id="PF06429">
    <property type="entry name" value="Flg_bbr_C"/>
    <property type="match status" value="1"/>
</dbReference>
<evidence type="ECO:0000313" key="12">
    <source>
        <dbReference type="EMBL" id="RTE66871.1"/>
    </source>
</evidence>
<keyword evidence="12" id="KW-0969">Cilium</keyword>
<dbReference type="OrthoDB" id="9804559at2"/>
<dbReference type="InterPro" id="IPR019776">
    <property type="entry name" value="Flagellar_basal_body_rod_CS"/>
</dbReference>
<feature type="domain" description="Flagellar hook protein FlgE/F/G-like D1" evidence="11">
    <location>
        <begin position="97"/>
        <end position="159"/>
    </location>
</feature>
<dbReference type="PANTHER" id="PTHR30435">
    <property type="entry name" value="FLAGELLAR PROTEIN"/>
    <property type="match status" value="1"/>
</dbReference>
<evidence type="ECO:0000256" key="2">
    <source>
        <dbReference type="ARBA" id="ARBA00009677"/>
    </source>
</evidence>
<evidence type="ECO:0000256" key="7">
    <source>
        <dbReference type="NCBIfam" id="TIGR02488"/>
    </source>
</evidence>
<dbReference type="InterPro" id="IPR010930">
    <property type="entry name" value="Flg_bb/hook_C_dom"/>
</dbReference>
<evidence type="ECO:0000256" key="1">
    <source>
        <dbReference type="ARBA" id="ARBA00004117"/>
    </source>
</evidence>
<evidence type="ECO:0000256" key="6">
    <source>
        <dbReference type="ARBA" id="ARBA00032912"/>
    </source>
</evidence>